<dbReference type="EMBL" id="JQHL01000018">
    <property type="protein sequence ID" value="KFX14316.1"/>
    <property type="molecule type" value="Genomic_DNA"/>
</dbReference>
<evidence type="ECO:0000313" key="5">
    <source>
        <dbReference type="Proteomes" id="UP000032874"/>
    </source>
</evidence>
<organism evidence="2 5">
    <name type="scientific">Pectobacterium betavasculorum</name>
    <dbReference type="NCBI Taxonomy" id="55207"/>
    <lineage>
        <taxon>Bacteria</taxon>
        <taxon>Pseudomonadati</taxon>
        <taxon>Pseudomonadota</taxon>
        <taxon>Gammaproteobacteria</taxon>
        <taxon>Enterobacterales</taxon>
        <taxon>Pectobacteriaceae</taxon>
        <taxon>Pectobacterium</taxon>
    </lineage>
</organism>
<feature type="domain" description="Transposase DDE" evidence="1">
    <location>
        <begin position="29"/>
        <end position="70"/>
    </location>
</feature>
<dbReference type="AlphaFoldDB" id="A0A093SW37"/>
<protein>
    <recommendedName>
        <fullName evidence="1">Transposase DDE domain-containing protein</fullName>
    </recommendedName>
</protein>
<evidence type="ECO:0000313" key="4">
    <source>
        <dbReference type="Proteomes" id="UP000032869"/>
    </source>
</evidence>
<comment type="caution">
    <text evidence="2">The sequence shown here is derived from an EMBL/GenBank/DDBJ whole genome shotgun (WGS) entry which is preliminary data.</text>
</comment>
<dbReference type="InterPro" id="IPR025668">
    <property type="entry name" value="Tnp_DDE_dom"/>
</dbReference>
<accession>A0A093SW37</accession>
<proteinExistence type="predicted"/>
<keyword evidence="4" id="KW-1185">Reference proteome</keyword>
<evidence type="ECO:0000259" key="1">
    <source>
        <dbReference type="Pfam" id="PF13737"/>
    </source>
</evidence>
<dbReference type="Pfam" id="PF13737">
    <property type="entry name" value="DDE_Tnp_1_5"/>
    <property type="match status" value="1"/>
</dbReference>
<dbReference type="EMBL" id="JQHM01000019">
    <property type="protein sequence ID" value="KFX00495.1"/>
    <property type="molecule type" value="Genomic_DNA"/>
</dbReference>
<evidence type="ECO:0000313" key="2">
    <source>
        <dbReference type="EMBL" id="KFX00495.1"/>
    </source>
</evidence>
<dbReference type="Proteomes" id="UP000032874">
    <property type="component" value="Unassembled WGS sequence"/>
</dbReference>
<evidence type="ECO:0000313" key="3">
    <source>
        <dbReference type="EMBL" id="KFX14316.1"/>
    </source>
</evidence>
<dbReference type="Proteomes" id="UP000032869">
    <property type="component" value="Unassembled WGS sequence"/>
</dbReference>
<gene>
    <name evidence="3" type="ORF">JV35_19240</name>
    <name evidence="2" type="ORF">KP22_19925</name>
</gene>
<name>A0A093SW37_9GAMM</name>
<sequence>MYDKVNNFFIGLCCNAALLNKSNFQEIDGSDRYSYMAITTVLMMKRVFNLPLRILQGVVDSMFTLMALPLR</sequence>
<reference evidence="4 5" key="1">
    <citation type="submission" date="2014-08" db="EMBL/GenBank/DDBJ databases">
        <title>Genome sequences of NCPPB Pectobacterium isolates.</title>
        <authorList>
            <person name="Glover R.H."/>
            <person name="Sapp M."/>
            <person name="Elphinstone J."/>
        </authorList>
    </citation>
    <scope>NUCLEOTIDE SEQUENCE [LARGE SCALE GENOMIC DNA]</scope>
    <source>
        <strain evidence="3 4">NCPPB 2793</strain>
        <strain evidence="2 5">NCPPB 2795</strain>
    </source>
</reference>